<proteinExistence type="predicted"/>
<accession>A0A218XD74</accession>
<evidence type="ECO:0000313" key="2">
    <source>
        <dbReference type="EMBL" id="OWM82680.1"/>
    </source>
</evidence>
<dbReference type="EMBL" id="MTKT01002011">
    <property type="protein sequence ID" value="OWM82680.1"/>
    <property type="molecule type" value="Genomic_DNA"/>
</dbReference>
<dbReference type="AlphaFoldDB" id="A0A218XD74"/>
<feature type="region of interest" description="Disordered" evidence="1">
    <location>
        <begin position="142"/>
        <end position="194"/>
    </location>
</feature>
<comment type="caution">
    <text evidence="2">The sequence shown here is derived from an EMBL/GenBank/DDBJ whole genome shotgun (WGS) entry which is preliminary data.</text>
</comment>
<reference evidence="3" key="1">
    <citation type="journal article" date="2017" name="Plant J.">
        <title>The pomegranate (Punica granatum L.) genome and the genomics of punicalagin biosynthesis.</title>
        <authorList>
            <person name="Qin G."/>
            <person name="Xu C."/>
            <person name="Ming R."/>
            <person name="Tang H."/>
            <person name="Guyot R."/>
            <person name="Kramer E.M."/>
            <person name="Hu Y."/>
            <person name="Yi X."/>
            <person name="Qi Y."/>
            <person name="Xu X."/>
            <person name="Gao Z."/>
            <person name="Pan H."/>
            <person name="Jian J."/>
            <person name="Tian Y."/>
            <person name="Yue Z."/>
            <person name="Xu Y."/>
        </authorList>
    </citation>
    <scope>NUCLEOTIDE SEQUENCE [LARGE SCALE GENOMIC DNA]</scope>
    <source>
        <strain evidence="3">cv. Dabenzi</strain>
    </source>
</reference>
<evidence type="ECO:0000256" key="1">
    <source>
        <dbReference type="SAM" id="MobiDB-lite"/>
    </source>
</evidence>
<protein>
    <submittedName>
        <fullName evidence="2">Uncharacterized protein</fullName>
    </submittedName>
</protein>
<organism evidence="2 3">
    <name type="scientific">Punica granatum</name>
    <name type="common">Pomegranate</name>
    <dbReference type="NCBI Taxonomy" id="22663"/>
    <lineage>
        <taxon>Eukaryota</taxon>
        <taxon>Viridiplantae</taxon>
        <taxon>Streptophyta</taxon>
        <taxon>Embryophyta</taxon>
        <taxon>Tracheophyta</taxon>
        <taxon>Spermatophyta</taxon>
        <taxon>Magnoliopsida</taxon>
        <taxon>eudicotyledons</taxon>
        <taxon>Gunneridae</taxon>
        <taxon>Pentapetalae</taxon>
        <taxon>rosids</taxon>
        <taxon>malvids</taxon>
        <taxon>Myrtales</taxon>
        <taxon>Lythraceae</taxon>
        <taxon>Punica</taxon>
    </lineage>
</organism>
<name>A0A218XD74_PUNGR</name>
<feature type="compositionally biased region" description="Basic and acidic residues" evidence="1">
    <location>
        <begin position="178"/>
        <end position="188"/>
    </location>
</feature>
<sequence>MESTGSRQGPNEDVYPKAHVKAFTSPLPRHLQGGVRSSELLIVSLKPGVQTGPSSLNSADRLQGGAGPASWAGRSDVWATRVGWAERARVGSQKGVLGRALELGRICGRNGSLIQGRNPRRGGTGRIVSARLGRAGWARLAQTKKMGRAREKEDAGEDEDGRRGGFQRPRTAVPTSGRRGDGFRKAREAAANTA</sequence>
<dbReference type="Proteomes" id="UP000197138">
    <property type="component" value="Unassembled WGS sequence"/>
</dbReference>
<gene>
    <name evidence="2" type="ORF">CDL15_Pgr002255</name>
</gene>
<evidence type="ECO:0000313" key="3">
    <source>
        <dbReference type="Proteomes" id="UP000197138"/>
    </source>
</evidence>